<organism evidence="1 2">
    <name type="scientific">Brachionus plicatilis</name>
    <name type="common">Marine rotifer</name>
    <name type="synonym">Brachionus muelleri</name>
    <dbReference type="NCBI Taxonomy" id="10195"/>
    <lineage>
        <taxon>Eukaryota</taxon>
        <taxon>Metazoa</taxon>
        <taxon>Spiralia</taxon>
        <taxon>Gnathifera</taxon>
        <taxon>Rotifera</taxon>
        <taxon>Eurotatoria</taxon>
        <taxon>Monogononta</taxon>
        <taxon>Pseudotrocha</taxon>
        <taxon>Ploima</taxon>
        <taxon>Brachionidae</taxon>
        <taxon>Brachionus</taxon>
    </lineage>
</organism>
<keyword evidence="2" id="KW-1185">Reference proteome</keyword>
<name>A0A3M7S3G3_BRAPC</name>
<proteinExistence type="predicted"/>
<evidence type="ECO:0000313" key="1">
    <source>
        <dbReference type="EMBL" id="RNA30322.1"/>
    </source>
</evidence>
<protein>
    <submittedName>
        <fullName evidence="1">Uncharacterized protein</fullName>
    </submittedName>
</protein>
<dbReference type="EMBL" id="REGN01002102">
    <property type="protein sequence ID" value="RNA30322.1"/>
    <property type="molecule type" value="Genomic_DNA"/>
</dbReference>
<comment type="caution">
    <text evidence="1">The sequence shown here is derived from an EMBL/GenBank/DDBJ whole genome shotgun (WGS) entry which is preliminary data.</text>
</comment>
<evidence type="ECO:0000313" key="2">
    <source>
        <dbReference type="Proteomes" id="UP000276133"/>
    </source>
</evidence>
<accession>A0A3M7S3G3</accession>
<sequence>MIFFEAVNNFGFRIEINLVFKQKIIAKIFRFVETFCLISLQSSGLFLSLWNDFIIIKILTFSLNVAINKKEICKN</sequence>
<dbReference type="AlphaFoldDB" id="A0A3M7S3G3"/>
<gene>
    <name evidence="1" type="ORF">BpHYR1_050586</name>
</gene>
<dbReference type="Proteomes" id="UP000276133">
    <property type="component" value="Unassembled WGS sequence"/>
</dbReference>
<reference evidence="1 2" key="1">
    <citation type="journal article" date="2018" name="Sci. Rep.">
        <title>Genomic signatures of local adaptation to the degree of environmental predictability in rotifers.</title>
        <authorList>
            <person name="Franch-Gras L."/>
            <person name="Hahn C."/>
            <person name="Garcia-Roger E.M."/>
            <person name="Carmona M.J."/>
            <person name="Serra M."/>
            <person name="Gomez A."/>
        </authorList>
    </citation>
    <scope>NUCLEOTIDE SEQUENCE [LARGE SCALE GENOMIC DNA]</scope>
    <source>
        <strain evidence="1">HYR1</strain>
    </source>
</reference>